<proteinExistence type="predicted"/>
<evidence type="ECO:0000256" key="1">
    <source>
        <dbReference type="SAM" id="MobiDB-lite"/>
    </source>
</evidence>
<name>A0A0C3JXL3_PISTI</name>
<gene>
    <name evidence="2" type="ORF">M404DRAFT_18122</name>
</gene>
<accession>A0A0C3JXL3</accession>
<keyword evidence="3" id="KW-1185">Reference proteome</keyword>
<evidence type="ECO:0000313" key="2">
    <source>
        <dbReference type="EMBL" id="KIO13858.1"/>
    </source>
</evidence>
<feature type="region of interest" description="Disordered" evidence="1">
    <location>
        <begin position="288"/>
        <end position="374"/>
    </location>
</feature>
<dbReference type="InParanoid" id="A0A0C3JXL3"/>
<sequence>MQAYSINNACPMFSMRDQATMVLAAALGHIWDLIEGAPQPEERLEIIYVWVEDWDKTWASICSWWKYVDNNGISMPKVRDECMCDYTEESVMCQSLLVLGAIAIANLHRPVEQRWIHIDDIFEDYQERVELRVQLKAERLTREPSMLTRRQAAMAVGEGQGHAPSDTEAGESSSGTGQQVRQQTEGTGKGKGKEKATDEVDELENDEGKHPPNPDPSKTGAPAAEANLRCRECAKGYLGSHASDAGRPSRNVAGCSEWHKNAGSGETAAGPLHKRTKSVMVVTTTETPATTGLKLWIPACKPPPRQNSEPTPRHPTPRASPPSTSNMPPPPAPRPPLFLPSATPAPRPHPELTLPPMDNPGDLGDGGLFGRPMGLLDDPPTPVISVQDKSKGPPVKETLQVANLSESTTHETLAEHIQLLEGRVDDEEFELTQIHQMLGLLAMQVE</sequence>
<feature type="region of interest" description="Disordered" evidence="1">
    <location>
        <begin position="153"/>
        <end position="222"/>
    </location>
</feature>
<dbReference type="HOGENOM" id="CLU_035057_2_0_1"/>
<feature type="region of interest" description="Disordered" evidence="1">
    <location>
        <begin position="239"/>
        <end position="272"/>
    </location>
</feature>
<dbReference type="OrthoDB" id="2702036at2759"/>
<evidence type="ECO:0000313" key="3">
    <source>
        <dbReference type="Proteomes" id="UP000054217"/>
    </source>
</evidence>
<dbReference type="AlphaFoldDB" id="A0A0C3JXL3"/>
<protein>
    <submittedName>
        <fullName evidence="2">Uncharacterized protein</fullName>
    </submittedName>
</protein>
<dbReference type="EMBL" id="KN831945">
    <property type="protein sequence ID" value="KIO13858.1"/>
    <property type="molecule type" value="Genomic_DNA"/>
</dbReference>
<dbReference type="Proteomes" id="UP000054217">
    <property type="component" value="Unassembled WGS sequence"/>
</dbReference>
<feature type="compositionally biased region" description="Pro residues" evidence="1">
    <location>
        <begin position="327"/>
        <end position="347"/>
    </location>
</feature>
<reference evidence="2 3" key="1">
    <citation type="submission" date="2014-04" db="EMBL/GenBank/DDBJ databases">
        <authorList>
            <consortium name="DOE Joint Genome Institute"/>
            <person name="Kuo A."/>
            <person name="Kohler A."/>
            <person name="Costa M.D."/>
            <person name="Nagy L.G."/>
            <person name="Floudas D."/>
            <person name="Copeland A."/>
            <person name="Barry K.W."/>
            <person name="Cichocki N."/>
            <person name="Veneault-Fourrey C."/>
            <person name="LaButti K."/>
            <person name="Lindquist E.A."/>
            <person name="Lipzen A."/>
            <person name="Lundell T."/>
            <person name="Morin E."/>
            <person name="Murat C."/>
            <person name="Sun H."/>
            <person name="Tunlid A."/>
            <person name="Henrissat B."/>
            <person name="Grigoriev I.V."/>
            <person name="Hibbett D.S."/>
            <person name="Martin F."/>
            <person name="Nordberg H.P."/>
            <person name="Cantor M.N."/>
            <person name="Hua S.X."/>
        </authorList>
    </citation>
    <scope>NUCLEOTIDE SEQUENCE [LARGE SCALE GENOMIC DNA]</scope>
    <source>
        <strain evidence="2 3">Marx 270</strain>
    </source>
</reference>
<reference evidence="3" key="2">
    <citation type="submission" date="2015-01" db="EMBL/GenBank/DDBJ databases">
        <title>Evolutionary Origins and Diversification of the Mycorrhizal Mutualists.</title>
        <authorList>
            <consortium name="DOE Joint Genome Institute"/>
            <consortium name="Mycorrhizal Genomics Consortium"/>
            <person name="Kohler A."/>
            <person name="Kuo A."/>
            <person name="Nagy L.G."/>
            <person name="Floudas D."/>
            <person name="Copeland A."/>
            <person name="Barry K.W."/>
            <person name="Cichocki N."/>
            <person name="Veneault-Fourrey C."/>
            <person name="LaButti K."/>
            <person name="Lindquist E.A."/>
            <person name="Lipzen A."/>
            <person name="Lundell T."/>
            <person name="Morin E."/>
            <person name="Murat C."/>
            <person name="Riley R."/>
            <person name="Ohm R."/>
            <person name="Sun H."/>
            <person name="Tunlid A."/>
            <person name="Henrissat B."/>
            <person name="Grigoriev I.V."/>
            <person name="Hibbett D.S."/>
            <person name="Martin F."/>
        </authorList>
    </citation>
    <scope>NUCLEOTIDE SEQUENCE [LARGE SCALE GENOMIC DNA]</scope>
    <source>
        <strain evidence="3">Marx 270</strain>
    </source>
</reference>
<organism evidence="2 3">
    <name type="scientific">Pisolithus tinctorius Marx 270</name>
    <dbReference type="NCBI Taxonomy" id="870435"/>
    <lineage>
        <taxon>Eukaryota</taxon>
        <taxon>Fungi</taxon>
        <taxon>Dikarya</taxon>
        <taxon>Basidiomycota</taxon>
        <taxon>Agaricomycotina</taxon>
        <taxon>Agaricomycetes</taxon>
        <taxon>Agaricomycetidae</taxon>
        <taxon>Boletales</taxon>
        <taxon>Sclerodermatineae</taxon>
        <taxon>Pisolithaceae</taxon>
        <taxon>Pisolithus</taxon>
    </lineage>
</organism>
<feature type="compositionally biased region" description="Polar residues" evidence="1">
    <location>
        <begin position="170"/>
        <end position="183"/>
    </location>
</feature>